<dbReference type="STRING" id="930990.A0A067N2S7"/>
<feature type="domain" description="UCH catalytic" evidence="8">
    <location>
        <begin position="1"/>
        <end position="120"/>
    </location>
</feature>
<dbReference type="InParanoid" id="A0A067N2S7"/>
<dbReference type="GO" id="GO:0006511">
    <property type="term" value="P:ubiquitin-dependent protein catabolic process"/>
    <property type="evidence" value="ECO:0007669"/>
    <property type="project" value="InterPro"/>
</dbReference>
<dbReference type="EMBL" id="KL198021">
    <property type="protein sequence ID" value="KDQ18427.1"/>
    <property type="molecule type" value="Genomic_DNA"/>
</dbReference>
<organism evidence="9 10">
    <name type="scientific">Botryobasidium botryosum (strain FD-172 SS1)</name>
    <dbReference type="NCBI Taxonomy" id="930990"/>
    <lineage>
        <taxon>Eukaryota</taxon>
        <taxon>Fungi</taxon>
        <taxon>Dikarya</taxon>
        <taxon>Basidiomycota</taxon>
        <taxon>Agaricomycotina</taxon>
        <taxon>Agaricomycetes</taxon>
        <taxon>Cantharellales</taxon>
        <taxon>Botryobasidiaceae</taxon>
        <taxon>Botryobasidium</taxon>
    </lineage>
</organism>
<dbReference type="Pfam" id="PF01088">
    <property type="entry name" value="Peptidase_C12"/>
    <property type="match status" value="1"/>
</dbReference>
<dbReference type="InterPro" id="IPR036959">
    <property type="entry name" value="Peptidase_C12_UCH_sf"/>
</dbReference>
<keyword evidence="3" id="KW-0645">Protease</keyword>
<evidence type="ECO:0000256" key="7">
    <source>
        <dbReference type="PROSITE-ProRule" id="PRU01393"/>
    </source>
</evidence>
<proteinExistence type="inferred from homology"/>
<keyword evidence="6" id="KW-0788">Thiol protease</keyword>
<dbReference type="InterPro" id="IPR001578">
    <property type="entry name" value="Peptidase_C12_UCH"/>
</dbReference>
<evidence type="ECO:0000256" key="1">
    <source>
        <dbReference type="ARBA" id="ARBA00000707"/>
    </source>
</evidence>
<feature type="non-terminal residue" evidence="9">
    <location>
        <position position="1"/>
    </location>
</feature>
<protein>
    <recommendedName>
        <fullName evidence="2">ubiquitinyl hydrolase 1</fullName>
        <ecNumber evidence="2">3.4.19.12</ecNumber>
    </recommendedName>
</protein>
<dbReference type="EC" id="3.4.19.12" evidence="2"/>
<comment type="similarity">
    <text evidence="7">Belongs to the peptidase C12 family.</text>
</comment>
<evidence type="ECO:0000256" key="6">
    <source>
        <dbReference type="ARBA" id="ARBA00022807"/>
    </source>
</evidence>
<dbReference type="AlphaFoldDB" id="A0A067N2S7"/>
<evidence type="ECO:0000313" key="10">
    <source>
        <dbReference type="Proteomes" id="UP000027195"/>
    </source>
</evidence>
<dbReference type="OrthoDB" id="1924260at2759"/>
<gene>
    <name evidence="9" type="ORF">BOTBODRAFT_97607</name>
</gene>
<dbReference type="SUPFAM" id="SSF54001">
    <property type="entry name" value="Cysteine proteinases"/>
    <property type="match status" value="1"/>
</dbReference>
<keyword evidence="5" id="KW-0378">Hydrolase</keyword>
<sequence length="120" mass="12980">LGVPLMVDDLYSFDSEVLAAVARRSTHSYSPKWDRRTGESDGGAGVYDEHISSFFANKVVNNTCATIAVLKGVCNIPSVAMGTEFLGIVFFSAGMESQTQGEIITPPFFLLAFHNFLSPP</sequence>
<comment type="caution">
    <text evidence="7">Lacks conserved residue(s) required for the propagation of feature annotation.</text>
</comment>
<keyword evidence="4" id="KW-0833">Ubl conjugation pathway</keyword>
<reference evidence="10" key="1">
    <citation type="journal article" date="2014" name="Proc. Natl. Acad. Sci. U.S.A.">
        <title>Extensive sampling of basidiomycete genomes demonstrates inadequacy of the white-rot/brown-rot paradigm for wood decay fungi.</title>
        <authorList>
            <person name="Riley R."/>
            <person name="Salamov A.A."/>
            <person name="Brown D.W."/>
            <person name="Nagy L.G."/>
            <person name="Floudas D."/>
            <person name="Held B.W."/>
            <person name="Levasseur A."/>
            <person name="Lombard V."/>
            <person name="Morin E."/>
            <person name="Otillar R."/>
            <person name="Lindquist E.A."/>
            <person name="Sun H."/>
            <person name="LaButti K.M."/>
            <person name="Schmutz J."/>
            <person name="Jabbour D."/>
            <person name="Luo H."/>
            <person name="Baker S.E."/>
            <person name="Pisabarro A.G."/>
            <person name="Walton J.D."/>
            <person name="Blanchette R.A."/>
            <person name="Henrissat B."/>
            <person name="Martin F."/>
            <person name="Cullen D."/>
            <person name="Hibbett D.S."/>
            <person name="Grigoriev I.V."/>
        </authorList>
    </citation>
    <scope>NUCLEOTIDE SEQUENCE [LARGE SCALE GENOMIC DNA]</scope>
    <source>
        <strain evidence="10">FD-172 SS1</strain>
    </source>
</reference>
<comment type="catalytic activity">
    <reaction evidence="1">
        <text>Thiol-dependent hydrolysis of ester, thioester, amide, peptide and isopeptide bonds formed by the C-terminal Gly of ubiquitin (a 76-residue protein attached to proteins as an intracellular targeting signal).</text>
        <dbReference type="EC" id="3.4.19.12"/>
    </reaction>
</comment>
<name>A0A067N2S7_BOTB1</name>
<dbReference type="Gene3D" id="3.40.532.10">
    <property type="entry name" value="Peptidase C12, ubiquitin carboxyl-terminal hydrolase"/>
    <property type="match status" value="1"/>
</dbReference>
<evidence type="ECO:0000259" key="8">
    <source>
        <dbReference type="PROSITE" id="PS52048"/>
    </source>
</evidence>
<evidence type="ECO:0000256" key="5">
    <source>
        <dbReference type="ARBA" id="ARBA00022801"/>
    </source>
</evidence>
<feature type="non-terminal residue" evidence="9">
    <location>
        <position position="120"/>
    </location>
</feature>
<dbReference type="InterPro" id="IPR038765">
    <property type="entry name" value="Papain-like_cys_pep_sf"/>
</dbReference>
<evidence type="ECO:0000256" key="2">
    <source>
        <dbReference type="ARBA" id="ARBA00012759"/>
    </source>
</evidence>
<dbReference type="HOGENOM" id="CLU_2055192_0_0_1"/>
<dbReference type="PROSITE" id="PS52048">
    <property type="entry name" value="UCH_DOMAIN"/>
    <property type="match status" value="1"/>
</dbReference>
<keyword evidence="10" id="KW-1185">Reference proteome</keyword>
<evidence type="ECO:0000256" key="3">
    <source>
        <dbReference type="ARBA" id="ARBA00022670"/>
    </source>
</evidence>
<evidence type="ECO:0000313" key="9">
    <source>
        <dbReference type="EMBL" id="KDQ18427.1"/>
    </source>
</evidence>
<dbReference type="Proteomes" id="UP000027195">
    <property type="component" value="Unassembled WGS sequence"/>
</dbReference>
<accession>A0A067N2S7</accession>
<evidence type="ECO:0000256" key="4">
    <source>
        <dbReference type="ARBA" id="ARBA00022786"/>
    </source>
</evidence>
<dbReference type="GO" id="GO:0004843">
    <property type="term" value="F:cysteine-type deubiquitinase activity"/>
    <property type="evidence" value="ECO:0007669"/>
    <property type="project" value="UniProtKB-EC"/>
</dbReference>